<sequence length="56" mass="6729">MDTANSSIVSTIAINWKYVKFLPIYLTVYIRHYWIISSGLIMFFVVNMVKHLKWFE</sequence>
<reference evidence="2" key="1">
    <citation type="submission" date="2014-09" db="EMBL/GenBank/DDBJ databases">
        <authorList>
            <person name="Magalhaes I.L.F."/>
            <person name="Oliveira U."/>
            <person name="Santos F.R."/>
            <person name="Vidigal T.H.D.A."/>
            <person name="Brescovit A.D."/>
            <person name="Santos A.J."/>
        </authorList>
    </citation>
    <scope>NUCLEOTIDE SEQUENCE</scope>
    <source>
        <tissue evidence="2">Shoot tissue taken approximately 20 cm above the soil surface</tissue>
    </source>
</reference>
<keyword evidence="1" id="KW-1133">Transmembrane helix</keyword>
<evidence type="ECO:0000256" key="1">
    <source>
        <dbReference type="SAM" id="Phobius"/>
    </source>
</evidence>
<proteinExistence type="predicted"/>
<feature type="transmembrane region" description="Helical" evidence="1">
    <location>
        <begin position="30"/>
        <end position="49"/>
    </location>
</feature>
<keyword evidence="1" id="KW-0472">Membrane</keyword>
<dbReference type="AlphaFoldDB" id="A0A0A9CLY0"/>
<organism evidence="2">
    <name type="scientific">Arundo donax</name>
    <name type="common">Giant reed</name>
    <name type="synonym">Donax arundinaceus</name>
    <dbReference type="NCBI Taxonomy" id="35708"/>
    <lineage>
        <taxon>Eukaryota</taxon>
        <taxon>Viridiplantae</taxon>
        <taxon>Streptophyta</taxon>
        <taxon>Embryophyta</taxon>
        <taxon>Tracheophyta</taxon>
        <taxon>Spermatophyta</taxon>
        <taxon>Magnoliopsida</taxon>
        <taxon>Liliopsida</taxon>
        <taxon>Poales</taxon>
        <taxon>Poaceae</taxon>
        <taxon>PACMAD clade</taxon>
        <taxon>Arundinoideae</taxon>
        <taxon>Arundineae</taxon>
        <taxon>Arundo</taxon>
    </lineage>
</organism>
<keyword evidence="1" id="KW-0812">Transmembrane</keyword>
<protein>
    <submittedName>
        <fullName evidence="2">Uncharacterized protein</fullName>
    </submittedName>
</protein>
<dbReference type="EMBL" id="GBRH01220586">
    <property type="protein sequence ID" value="JAD77309.1"/>
    <property type="molecule type" value="Transcribed_RNA"/>
</dbReference>
<evidence type="ECO:0000313" key="2">
    <source>
        <dbReference type="EMBL" id="JAD77309.1"/>
    </source>
</evidence>
<accession>A0A0A9CLY0</accession>
<name>A0A0A9CLY0_ARUDO</name>
<reference evidence="2" key="2">
    <citation type="journal article" date="2015" name="Data Brief">
        <title>Shoot transcriptome of the giant reed, Arundo donax.</title>
        <authorList>
            <person name="Barrero R.A."/>
            <person name="Guerrero F.D."/>
            <person name="Moolhuijzen P."/>
            <person name="Goolsby J.A."/>
            <person name="Tidwell J."/>
            <person name="Bellgard S.E."/>
            <person name="Bellgard M.I."/>
        </authorList>
    </citation>
    <scope>NUCLEOTIDE SEQUENCE</scope>
    <source>
        <tissue evidence="2">Shoot tissue taken approximately 20 cm above the soil surface</tissue>
    </source>
</reference>